<dbReference type="AlphaFoldDB" id="A0A2P5XQG9"/>
<sequence>MVAEPKAEQSISNGAVKMEIDEETKEDKILTEANREKGQGEEEDMVVREIDVFFSPSIDADAQLYVLQYPLRPCWRPYELDERCKEVPDVENPKLVAWSDSVVDLLDLDPKEIGSGSYGKVVLYRNSVDGKHYAIQLFIGVADQIFPLNFMGLLPWQERCHMLNAMEDISLTRGLVDWVTVVLLLRREAEEIQKIVVFEGAFEKKIIIMEEEGGFDGGVVVQMVHQI</sequence>
<dbReference type="PANTHER" id="PTHR12069">
    <property type="entry name" value="DNA-DIRECTED RNA POLYMERASES III 80 KDA POLYPEPTIDE RNA POLYMERASE III SUBUNIT 5"/>
    <property type="match status" value="1"/>
</dbReference>
<evidence type="ECO:0000313" key="2">
    <source>
        <dbReference type="EMBL" id="PPS05580.1"/>
    </source>
</evidence>
<gene>
    <name evidence="2" type="ORF">GOBAR_AA15068</name>
</gene>
<dbReference type="EMBL" id="KZ664432">
    <property type="protein sequence ID" value="PPS05580.1"/>
    <property type="molecule type" value="Genomic_DNA"/>
</dbReference>
<feature type="region of interest" description="Disordered" evidence="1">
    <location>
        <begin position="1"/>
        <end position="41"/>
    </location>
</feature>
<feature type="compositionally biased region" description="Basic and acidic residues" evidence="1">
    <location>
        <begin position="25"/>
        <end position="41"/>
    </location>
</feature>
<name>A0A2P5XQG9_GOSBA</name>
<organism evidence="2 3">
    <name type="scientific">Gossypium barbadense</name>
    <name type="common">Sea Island cotton</name>
    <name type="synonym">Hibiscus barbadensis</name>
    <dbReference type="NCBI Taxonomy" id="3634"/>
    <lineage>
        <taxon>Eukaryota</taxon>
        <taxon>Viridiplantae</taxon>
        <taxon>Streptophyta</taxon>
        <taxon>Embryophyta</taxon>
        <taxon>Tracheophyta</taxon>
        <taxon>Spermatophyta</taxon>
        <taxon>Magnoliopsida</taxon>
        <taxon>eudicotyledons</taxon>
        <taxon>Gunneridae</taxon>
        <taxon>Pentapetalae</taxon>
        <taxon>rosids</taxon>
        <taxon>malvids</taxon>
        <taxon>Malvales</taxon>
        <taxon>Malvaceae</taxon>
        <taxon>Malvoideae</taxon>
        <taxon>Gossypium</taxon>
    </lineage>
</organism>
<reference evidence="2 3" key="1">
    <citation type="submission" date="2015-01" db="EMBL/GenBank/DDBJ databases">
        <title>Genome of allotetraploid Gossypium barbadense reveals genomic plasticity and fiber elongation in cotton evolution.</title>
        <authorList>
            <person name="Chen X."/>
            <person name="Liu X."/>
            <person name="Zhao B."/>
            <person name="Zheng H."/>
            <person name="Hu Y."/>
            <person name="Lu G."/>
            <person name="Yang C."/>
            <person name="Chen J."/>
            <person name="Shan C."/>
            <person name="Zhang L."/>
            <person name="Zhou Y."/>
            <person name="Wang L."/>
            <person name="Guo W."/>
            <person name="Bai Y."/>
            <person name="Ruan J."/>
            <person name="Shangguan X."/>
            <person name="Mao Y."/>
            <person name="Jiang J."/>
            <person name="Zhu Y."/>
            <person name="Lei J."/>
            <person name="Kang H."/>
            <person name="Chen S."/>
            <person name="He X."/>
            <person name="Wang R."/>
            <person name="Wang Y."/>
            <person name="Chen J."/>
            <person name="Wang L."/>
            <person name="Yu S."/>
            <person name="Wang B."/>
            <person name="Wei J."/>
            <person name="Song S."/>
            <person name="Lu X."/>
            <person name="Gao Z."/>
            <person name="Gu W."/>
            <person name="Deng X."/>
            <person name="Ma D."/>
            <person name="Wang S."/>
            <person name="Liang W."/>
            <person name="Fang L."/>
            <person name="Cai C."/>
            <person name="Zhu X."/>
            <person name="Zhou B."/>
            <person name="Zhang Y."/>
            <person name="Chen Z."/>
            <person name="Xu S."/>
            <person name="Zhu R."/>
            <person name="Wang S."/>
            <person name="Zhang T."/>
            <person name="Zhao G."/>
        </authorList>
    </citation>
    <scope>NUCLEOTIDE SEQUENCE [LARGE SCALE GENOMIC DNA]</scope>
    <source>
        <strain evidence="3">cv. Xinhai21</strain>
        <tissue evidence="2">Leaf</tissue>
    </source>
</reference>
<protein>
    <recommendedName>
        <fullName evidence="4">Protein kinase domain-containing protein</fullName>
    </recommendedName>
</protein>
<dbReference type="Gene3D" id="1.25.10.10">
    <property type="entry name" value="Leucine-rich Repeat Variant"/>
    <property type="match status" value="1"/>
</dbReference>
<dbReference type="OrthoDB" id="1730101at2759"/>
<proteinExistence type="predicted"/>
<dbReference type="InterPro" id="IPR011989">
    <property type="entry name" value="ARM-like"/>
</dbReference>
<dbReference type="GO" id="GO:0005666">
    <property type="term" value="C:RNA polymerase III complex"/>
    <property type="evidence" value="ECO:0007669"/>
    <property type="project" value="TreeGrafter"/>
</dbReference>
<accession>A0A2P5XQG9</accession>
<dbReference type="InterPro" id="IPR006886">
    <property type="entry name" value="RNA_pol_III_Rpc5"/>
</dbReference>
<dbReference type="GO" id="GO:0042797">
    <property type="term" value="P:tRNA transcription by RNA polymerase III"/>
    <property type="evidence" value="ECO:0007669"/>
    <property type="project" value="TreeGrafter"/>
</dbReference>
<dbReference type="Pfam" id="PF04801">
    <property type="entry name" value="RPC5"/>
    <property type="match status" value="1"/>
</dbReference>
<dbReference type="PANTHER" id="PTHR12069:SF0">
    <property type="entry name" value="DNA-DIRECTED RNA POLYMERASE III SUBUNIT RPC5"/>
    <property type="match status" value="1"/>
</dbReference>
<dbReference type="Proteomes" id="UP000239757">
    <property type="component" value="Unassembled WGS sequence"/>
</dbReference>
<evidence type="ECO:0000313" key="3">
    <source>
        <dbReference type="Proteomes" id="UP000239757"/>
    </source>
</evidence>
<evidence type="ECO:0008006" key="4">
    <source>
        <dbReference type="Google" id="ProtNLM"/>
    </source>
</evidence>
<evidence type="ECO:0000256" key="1">
    <source>
        <dbReference type="SAM" id="MobiDB-lite"/>
    </source>
</evidence>